<keyword evidence="5" id="KW-1133">Transmembrane helix</keyword>
<dbReference type="InterPro" id="IPR001633">
    <property type="entry name" value="EAL_dom"/>
</dbReference>
<dbReference type="RefSeq" id="WP_066099347.1">
    <property type="nucleotide sequence ID" value="NZ_CP016027.1"/>
</dbReference>
<dbReference type="PROSITE" id="PS50112">
    <property type="entry name" value="PAS"/>
    <property type="match status" value="1"/>
</dbReference>
<dbReference type="PANTHER" id="PTHR44757">
    <property type="entry name" value="DIGUANYLATE CYCLASE DGCP"/>
    <property type="match status" value="1"/>
</dbReference>
<evidence type="ECO:0000313" key="11">
    <source>
        <dbReference type="Proteomes" id="UP000078596"/>
    </source>
</evidence>
<keyword evidence="5" id="KW-0812">Transmembrane</keyword>
<dbReference type="SUPFAM" id="SSF55073">
    <property type="entry name" value="Nucleotide cyclase"/>
    <property type="match status" value="1"/>
</dbReference>
<keyword evidence="11" id="KW-1185">Reference proteome</keyword>
<dbReference type="SUPFAM" id="SSF55785">
    <property type="entry name" value="PYP-like sensor domain (PAS domain)"/>
    <property type="match status" value="1"/>
</dbReference>
<dbReference type="FunFam" id="3.20.20.450:FF:000001">
    <property type="entry name" value="Cyclic di-GMP phosphodiesterase yahA"/>
    <property type="match status" value="1"/>
</dbReference>
<dbReference type="Pfam" id="PF08447">
    <property type="entry name" value="PAS_3"/>
    <property type="match status" value="1"/>
</dbReference>
<dbReference type="InterPro" id="IPR029016">
    <property type="entry name" value="GAF-like_dom_sf"/>
</dbReference>
<evidence type="ECO:0000259" key="8">
    <source>
        <dbReference type="PROSITE" id="PS50883"/>
    </source>
</evidence>
<dbReference type="InterPro" id="IPR000014">
    <property type="entry name" value="PAS"/>
</dbReference>
<dbReference type="Pfam" id="PF00990">
    <property type="entry name" value="GGDEF"/>
    <property type="match status" value="1"/>
</dbReference>
<dbReference type="KEGG" id="haz:A9404_05955"/>
<dbReference type="Gene3D" id="3.30.450.20">
    <property type="entry name" value="PAS domain"/>
    <property type="match status" value="1"/>
</dbReference>
<keyword evidence="3" id="KW-0973">c-di-GMP</keyword>
<organism evidence="10 11">
    <name type="scientific">Halothiobacillus diazotrophicus</name>
    <dbReference type="NCBI Taxonomy" id="1860122"/>
    <lineage>
        <taxon>Bacteria</taxon>
        <taxon>Pseudomonadati</taxon>
        <taxon>Pseudomonadota</taxon>
        <taxon>Gammaproteobacteria</taxon>
        <taxon>Chromatiales</taxon>
        <taxon>Halothiobacillaceae</taxon>
        <taxon>Halothiobacillus</taxon>
    </lineage>
</organism>
<accession>A0A191ZGK2</accession>
<dbReference type="PROSITE" id="PS50883">
    <property type="entry name" value="EAL"/>
    <property type="match status" value="1"/>
</dbReference>
<dbReference type="Pfam" id="PF00563">
    <property type="entry name" value="EAL"/>
    <property type="match status" value="1"/>
</dbReference>
<feature type="domain" description="GGDEF" evidence="9">
    <location>
        <begin position="652"/>
        <end position="784"/>
    </location>
</feature>
<dbReference type="GO" id="GO:0071732">
    <property type="term" value="P:cellular response to nitric oxide"/>
    <property type="evidence" value="ECO:0007669"/>
    <property type="project" value="UniProtKB-ARBA"/>
</dbReference>
<evidence type="ECO:0000259" key="7">
    <source>
        <dbReference type="PROSITE" id="PS50113"/>
    </source>
</evidence>
<dbReference type="Gene3D" id="3.30.450.40">
    <property type="match status" value="1"/>
</dbReference>
<sequence length="1051" mass="118583">MDAYRSKTRFTRNLWLTFGLFCALSVAFIVYVRAEQAIGDANDLRWRSILLGSELREASNDLTRTARSYIATGNPVFKYCHQRIQAMLSGAAPFAEQYESPCWNLNTQGVHAKSMLQNQPALTLSALIEAGRFTEEEKRLLTEAITQITRLNQRDVRAIALADTPRSPSDDPEEAALGPLRSPAYYEEKNAALQRIHQFMQLVSERTRADVDHAKQIAQEIRWLFIVLALALMGLLITTYRALNTTLGGTIDLIHEQLERMGRGDFTQPIAIGPDQENSVMDWLGRTQVQLSELERTRHENEAQIARITRLYAAMSQCNQAIVRCHNQEELFAQICQDAVRFGGMNMAWIGLIDPKTQSIGPAAAYGDKTGYLENFRIPLNPEKPGSHGPTGTAIRENRPYWCQDFQHDPSTLLWRPGAAKAGWKSSAALPLHRGGRIIGAFMLYSEETNAFDDAAQQLLIEMSADISFALDNFERDKQRERAEAERIAALDRLQKITHHVPGMVYEYRLDADGRSSFPFASDGVRKIYQVAPEDIVEDASIVFTRIHPDDLASVSASIARSARDLTPWQHEYRVFFEDGSVHWLYGNSLPVREPDGSTVWTGFITDISRQKADEARIAHLSNFDVLTGLPNRILLQEHIQYDLASAARSKTALTLMFLDLDHFKNINDTLGHAVGDELLILVARRLQGLLRPQDTLSRQGGDEFILVLPECDADHAARIARRMQEQFVQPFVIDRHELTIALSIGIALYPSDGQDFNTLSKHADIAMYRAKQSGRNDYRFFTPEMQTHSDRVMRLDSALRKALAREEFHLMYQPQIEIATGRIIGAETLLRWQHPDLGQISPAEFIPIAEDNGQILPIGEWVLKTAARQTRQWLQDRDHAFLIAVNLSAIQFRQPNLPQRVLEILHETGLPPEHLELELTERIAMDDPVTAIEIISTLRKQGVRLSIDDFGTGYSSLSLLKRFQVYKLKIDQSFVRDMTEDPEDRAIVHTIITMAHSLGLTTIAEGVENAEQLALLQEMGCEESQGYFTGRPMSADSFGELLQAQFGAQT</sequence>
<evidence type="ECO:0000256" key="2">
    <source>
        <dbReference type="ARBA" id="ARBA00012282"/>
    </source>
</evidence>
<dbReference type="SUPFAM" id="SSF55781">
    <property type="entry name" value="GAF domain-like"/>
    <property type="match status" value="1"/>
</dbReference>
<dbReference type="CDD" id="cd00130">
    <property type="entry name" value="PAS"/>
    <property type="match status" value="1"/>
</dbReference>
<dbReference type="SMART" id="SM00052">
    <property type="entry name" value="EAL"/>
    <property type="match status" value="1"/>
</dbReference>
<dbReference type="Gene3D" id="3.20.20.450">
    <property type="entry name" value="EAL domain"/>
    <property type="match status" value="1"/>
</dbReference>
<dbReference type="InterPro" id="IPR003018">
    <property type="entry name" value="GAF"/>
</dbReference>
<reference evidence="10 11" key="1">
    <citation type="submission" date="2016-06" db="EMBL/GenBank/DDBJ databases">
        <title>Insight into the functional genes involving in sulfur oxidation in Pearl River water.</title>
        <authorList>
            <person name="Luo J."/>
            <person name="Tan X."/>
            <person name="Lin W."/>
        </authorList>
    </citation>
    <scope>NUCLEOTIDE SEQUENCE [LARGE SCALE GENOMIC DNA]</scope>
    <source>
        <strain evidence="10 11">LS2</strain>
    </source>
</reference>
<dbReference type="GO" id="GO:0071111">
    <property type="term" value="F:cyclic-guanylate-specific phosphodiesterase activity"/>
    <property type="evidence" value="ECO:0007669"/>
    <property type="project" value="UniProtKB-EC"/>
</dbReference>
<dbReference type="SUPFAM" id="SSF141868">
    <property type="entry name" value="EAL domain-like"/>
    <property type="match status" value="1"/>
</dbReference>
<evidence type="ECO:0000256" key="1">
    <source>
        <dbReference type="ARBA" id="ARBA00001946"/>
    </source>
</evidence>
<dbReference type="InterPro" id="IPR000160">
    <property type="entry name" value="GGDEF_dom"/>
</dbReference>
<evidence type="ECO:0000256" key="5">
    <source>
        <dbReference type="SAM" id="Phobius"/>
    </source>
</evidence>
<dbReference type="InterPro" id="IPR035965">
    <property type="entry name" value="PAS-like_dom_sf"/>
</dbReference>
<dbReference type="NCBIfam" id="TIGR00254">
    <property type="entry name" value="GGDEF"/>
    <property type="match status" value="1"/>
</dbReference>
<dbReference type="InterPro" id="IPR052155">
    <property type="entry name" value="Biofilm_reg_signaling"/>
</dbReference>
<feature type="domain" description="EAL" evidence="8">
    <location>
        <begin position="793"/>
        <end position="1047"/>
    </location>
</feature>
<evidence type="ECO:0000259" key="9">
    <source>
        <dbReference type="PROSITE" id="PS50887"/>
    </source>
</evidence>
<comment type="catalytic activity">
    <reaction evidence="4">
        <text>3',3'-c-di-GMP + H2O = 5'-phosphoguanylyl(3'-&gt;5')guanosine + H(+)</text>
        <dbReference type="Rhea" id="RHEA:24902"/>
        <dbReference type="ChEBI" id="CHEBI:15377"/>
        <dbReference type="ChEBI" id="CHEBI:15378"/>
        <dbReference type="ChEBI" id="CHEBI:58754"/>
        <dbReference type="ChEBI" id="CHEBI:58805"/>
        <dbReference type="EC" id="3.1.4.52"/>
    </reaction>
    <physiologicalReaction direction="left-to-right" evidence="4">
        <dbReference type="Rhea" id="RHEA:24903"/>
    </physiologicalReaction>
</comment>
<dbReference type="PANTHER" id="PTHR44757:SF2">
    <property type="entry name" value="BIOFILM ARCHITECTURE MAINTENANCE PROTEIN MBAA"/>
    <property type="match status" value="1"/>
</dbReference>
<feature type="transmembrane region" description="Helical" evidence="5">
    <location>
        <begin position="14"/>
        <end position="32"/>
    </location>
</feature>
<dbReference type="InterPro" id="IPR043128">
    <property type="entry name" value="Rev_trsase/Diguanyl_cyclase"/>
</dbReference>
<feature type="domain" description="PAC" evidence="7">
    <location>
        <begin position="569"/>
        <end position="620"/>
    </location>
</feature>
<evidence type="ECO:0000256" key="4">
    <source>
        <dbReference type="ARBA" id="ARBA00051114"/>
    </source>
</evidence>
<proteinExistence type="predicted"/>
<feature type="domain" description="PAS" evidence="6">
    <location>
        <begin position="508"/>
        <end position="566"/>
    </location>
</feature>
<dbReference type="EMBL" id="CP016027">
    <property type="protein sequence ID" value="ANJ66985.1"/>
    <property type="molecule type" value="Genomic_DNA"/>
</dbReference>
<evidence type="ECO:0000259" key="6">
    <source>
        <dbReference type="PROSITE" id="PS50112"/>
    </source>
</evidence>
<dbReference type="InterPro" id="IPR035919">
    <property type="entry name" value="EAL_sf"/>
</dbReference>
<gene>
    <name evidence="10" type="ORF">A9404_05955</name>
</gene>
<name>A0A191ZGK2_9GAMM</name>
<dbReference type="EC" id="3.1.4.52" evidence="2"/>
<dbReference type="InterPro" id="IPR029787">
    <property type="entry name" value="Nucleotide_cyclase"/>
</dbReference>
<dbReference type="FunFam" id="3.30.70.270:FF:000001">
    <property type="entry name" value="Diguanylate cyclase domain protein"/>
    <property type="match status" value="1"/>
</dbReference>
<dbReference type="SMART" id="SM00065">
    <property type="entry name" value="GAF"/>
    <property type="match status" value="1"/>
</dbReference>
<dbReference type="InterPro" id="IPR000700">
    <property type="entry name" value="PAS-assoc_C"/>
</dbReference>
<dbReference type="Proteomes" id="UP000078596">
    <property type="component" value="Chromosome"/>
</dbReference>
<protein>
    <recommendedName>
        <fullName evidence="2">cyclic-guanylate-specific phosphodiesterase</fullName>
        <ecNumber evidence="2">3.1.4.52</ecNumber>
    </recommendedName>
</protein>
<comment type="cofactor">
    <cofactor evidence="1">
        <name>Mg(2+)</name>
        <dbReference type="ChEBI" id="CHEBI:18420"/>
    </cofactor>
</comment>
<keyword evidence="5" id="KW-0472">Membrane</keyword>
<dbReference type="InterPro" id="IPR013655">
    <property type="entry name" value="PAS_fold_3"/>
</dbReference>
<dbReference type="CDD" id="cd01948">
    <property type="entry name" value="EAL"/>
    <property type="match status" value="1"/>
</dbReference>
<dbReference type="STRING" id="1860122.A9404_05955"/>
<dbReference type="Pfam" id="PF13185">
    <property type="entry name" value="GAF_2"/>
    <property type="match status" value="1"/>
</dbReference>
<dbReference type="CDD" id="cd01949">
    <property type="entry name" value="GGDEF"/>
    <property type="match status" value="1"/>
</dbReference>
<dbReference type="PROSITE" id="PS50887">
    <property type="entry name" value="GGDEF"/>
    <property type="match status" value="1"/>
</dbReference>
<dbReference type="AlphaFoldDB" id="A0A191ZGK2"/>
<dbReference type="SMART" id="SM00267">
    <property type="entry name" value="GGDEF"/>
    <property type="match status" value="1"/>
</dbReference>
<dbReference type="Gene3D" id="3.30.70.270">
    <property type="match status" value="1"/>
</dbReference>
<evidence type="ECO:0000313" key="10">
    <source>
        <dbReference type="EMBL" id="ANJ66985.1"/>
    </source>
</evidence>
<feature type="transmembrane region" description="Helical" evidence="5">
    <location>
        <begin position="223"/>
        <end position="243"/>
    </location>
</feature>
<evidence type="ECO:0000256" key="3">
    <source>
        <dbReference type="ARBA" id="ARBA00022636"/>
    </source>
</evidence>
<dbReference type="PROSITE" id="PS50113">
    <property type="entry name" value="PAC"/>
    <property type="match status" value="1"/>
</dbReference>